<evidence type="ECO:0000256" key="6">
    <source>
        <dbReference type="ARBA" id="ARBA00022630"/>
    </source>
</evidence>
<evidence type="ECO:0000256" key="14">
    <source>
        <dbReference type="PIRSR" id="PIRSR028937-2"/>
    </source>
</evidence>
<evidence type="ECO:0000256" key="7">
    <source>
        <dbReference type="ARBA" id="ARBA00022692"/>
    </source>
</evidence>
<dbReference type="Proteomes" id="UP000823749">
    <property type="component" value="Chromosome 13"/>
</dbReference>
<keyword evidence="6" id="KW-0285">Flavoprotein</keyword>
<feature type="domain" description="Glucose-methanol-choline oxidoreductase C-terminal" evidence="18">
    <location>
        <begin position="596"/>
        <end position="727"/>
    </location>
</feature>
<reference evidence="19 20" key="1">
    <citation type="submission" date="2020-08" db="EMBL/GenBank/DDBJ databases">
        <title>Plant Genome Project.</title>
        <authorList>
            <person name="Zhang R.-G."/>
        </authorList>
    </citation>
    <scope>NUCLEOTIDE SEQUENCE [LARGE SCALE GENOMIC DNA]</scope>
    <source>
        <strain evidence="19">WSP0</strain>
        <tissue evidence="19">Leaf</tissue>
    </source>
</reference>
<keyword evidence="11 12" id="KW-0472">Membrane</keyword>
<dbReference type="Pfam" id="PF00890">
    <property type="entry name" value="FAD_binding_2"/>
    <property type="match status" value="1"/>
</dbReference>
<dbReference type="InterPro" id="IPR000172">
    <property type="entry name" value="GMC_OxRdtase_N"/>
</dbReference>
<dbReference type="PANTHER" id="PTHR46056">
    <property type="entry name" value="LONG-CHAIN-ALCOHOL OXIDASE"/>
    <property type="match status" value="1"/>
</dbReference>
<keyword evidence="9" id="KW-1133">Transmembrane helix</keyword>
<proteinExistence type="inferred from homology"/>
<keyword evidence="7" id="KW-0812">Transmembrane</keyword>
<evidence type="ECO:0000259" key="16">
    <source>
        <dbReference type="Pfam" id="PF00732"/>
    </source>
</evidence>
<dbReference type="AlphaFoldDB" id="A0AAV6HNV2"/>
<evidence type="ECO:0000313" key="20">
    <source>
        <dbReference type="Proteomes" id="UP000823749"/>
    </source>
</evidence>
<feature type="active site" description="Proton acceptor" evidence="13">
    <location>
        <position position="675"/>
    </location>
</feature>
<dbReference type="EC" id="1.1.3.20" evidence="5 12"/>
<dbReference type="Pfam" id="PF05199">
    <property type="entry name" value="GMC_oxred_C"/>
    <property type="match status" value="1"/>
</dbReference>
<evidence type="ECO:0000256" key="4">
    <source>
        <dbReference type="ARBA" id="ARBA00010790"/>
    </source>
</evidence>
<feature type="domain" description="Glucose-methanol-choline oxidoreductase N-terminal" evidence="16">
    <location>
        <begin position="283"/>
        <end position="503"/>
    </location>
</feature>
<evidence type="ECO:0000256" key="3">
    <source>
        <dbReference type="ARBA" id="ARBA00004370"/>
    </source>
</evidence>
<evidence type="ECO:0000313" key="19">
    <source>
        <dbReference type="EMBL" id="KAG5514622.1"/>
    </source>
</evidence>
<keyword evidence="20" id="KW-1185">Reference proteome</keyword>
<sequence>MEERRGNHPLLRGRKRDSCGSYSHGFSSSQIQSLSAICEALIPPLPLPNENPPDDQAVHSFYQISGSHPPIPDEVAELMVKRCLPEPKMLGSLVLTILSTRLGTLLLCGFICLDWRWPFLHNFSQLSLGKREIVLQKWSRQRYFPPLRVAFFLMKILCIYTFFSLADENSRNPAWEGIGYQVRTQENKTKRRKERPLEKGIIETMLENDSTIVQSLTQKGLEVAEDPHEKILKIKCDVVIVGSGCGGGVAAAVLARSGHKVLIVEKGNYFAPEDYSGLEGPSMNELYESGGLVSTLDGKLIVLAGSTVGGGSAVNWSASIKTPNSVIKEWAMDRGIPLFGSSDYVSAMDVVCKRIGVTESCAEEGFQNQVLRRGCENLGLEVESVPRNSVESHYCGSCAYGCQTGDKKGTDSTWLVDAVGDGAVILTGCKAERFILEDDQNGYRKKRCLGVTAVTMSKNITKKLYIESRVTVSACGSLMTPPLMISSGLENSHIGKNLHLHPVLMAWGYFPESVSDIKGKCYEGGIITSIHKVVSEESEGRAIVEAAALGPGSFGVLTPWVSGFDMKDRMRKYSRTAHLFALARDQGSGEVRGEKRIKYRLHEVDKENLKTGLRRALRILIAAGAVEVGTHRSDGQRMKCEGTEKEDLEEFLDRVTVVGGPKSRGEYWTPYSSAHQMGSCRMGATEEDGAVDENGESWEAKGLFVCDASVLPSAVGVNPMITIQSTAYCISNRITESLKKQKSFEK</sequence>
<feature type="region of interest" description="Disordered" evidence="15">
    <location>
        <begin position="1"/>
        <end position="24"/>
    </location>
</feature>
<dbReference type="Pfam" id="PF00732">
    <property type="entry name" value="GMC_oxred_N"/>
    <property type="match status" value="1"/>
</dbReference>
<keyword evidence="8 14" id="KW-0274">FAD</keyword>
<feature type="domain" description="FAD-dependent oxidoreductase 2 FAD-binding" evidence="17">
    <location>
        <begin position="237"/>
        <end position="270"/>
    </location>
</feature>
<dbReference type="InterPro" id="IPR003953">
    <property type="entry name" value="FAD-dep_OxRdtase_2_FAD-bd"/>
</dbReference>
<gene>
    <name evidence="19" type="ORF">RHGRI_035875</name>
</gene>
<dbReference type="PANTHER" id="PTHR46056:SF12">
    <property type="entry name" value="LONG-CHAIN-ALCOHOL OXIDASE"/>
    <property type="match status" value="1"/>
</dbReference>
<dbReference type="Gene3D" id="3.50.50.60">
    <property type="entry name" value="FAD/NAD(P)-binding domain"/>
    <property type="match status" value="2"/>
</dbReference>
<comment type="catalytic activity">
    <reaction evidence="1 12">
        <text>a long-chain primary fatty alcohol + O2 = a long-chain fatty aldehyde + H2O2</text>
        <dbReference type="Rhea" id="RHEA:22756"/>
        <dbReference type="ChEBI" id="CHEBI:15379"/>
        <dbReference type="ChEBI" id="CHEBI:16240"/>
        <dbReference type="ChEBI" id="CHEBI:17176"/>
        <dbReference type="ChEBI" id="CHEBI:77396"/>
        <dbReference type="EC" id="1.1.3.20"/>
    </reaction>
</comment>
<evidence type="ECO:0000256" key="1">
    <source>
        <dbReference type="ARBA" id="ARBA00000920"/>
    </source>
</evidence>
<dbReference type="GO" id="GO:0050660">
    <property type="term" value="F:flavin adenine dinucleotide binding"/>
    <property type="evidence" value="ECO:0007669"/>
    <property type="project" value="InterPro"/>
</dbReference>
<evidence type="ECO:0000259" key="17">
    <source>
        <dbReference type="Pfam" id="PF00890"/>
    </source>
</evidence>
<evidence type="ECO:0000256" key="15">
    <source>
        <dbReference type="SAM" id="MobiDB-lite"/>
    </source>
</evidence>
<comment type="caution">
    <text evidence="19">The sequence shown here is derived from an EMBL/GenBank/DDBJ whole genome shotgun (WGS) entry which is preliminary data.</text>
</comment>
<evidence type="ECO:0000256" key="5">
    <source>
        <dbReference type="ARBA" id="ARBA00013125"/>
    </source>
</evidence>
<organism evidence="19 20">
    <name type="scientific">Rhododendron griersonianum</name>
    <dbReference type="NCBI Taxonomy" id="479676"/>
    <lineage>
        <taxon>Eukaryota</taxon>
        <taxon>Viridiplantae</taxon>
        <taxon>Streptophyta</taxon>
        <taxon>Embryophyta</taxon>
        <taxon>Tracheophyta</taxon>
        <taxon>Spermatophyta</taxon>
        <taxon>Magnoliopsida</taxon>
        <taxon>eudicotyledons</taxon>
        <taxon>Gunneridae</taxon>
        <taxon>Pentapetalae</taxon>
        <taxon>asterids</taxon>
        <taxon>Ericales</taxon>
        <taxon>Ericaceae</taxon>
        <taxon>Ericoideae</taxon>
        <taxon>Rhodoreae</taxon>
        <taxon>Rhododendron</taxon>
    </lineage>
</organism>
<dbReference type="EMBL" id="JACTNZ010000013">
    <property type="protein sequence ID" value="KAG5514622.1"/>
    <property type="molecule type" value="Genomic_DNA"/>
</dbReference>
<dbReference type="InterPro" id="IPR012400">
    <property type="entry name" value="Long_Oxdase"/>
</dbReference>
<protein>
    <recommendedName>
        <fullName evidence="5 12">Long-chain-alcohol oxidase</fullName>
        <ecNumber evidence="5 12">1.1.3.20</ecNumber>
    </recommendedName>
</protein>
<dbReference type="GO" id="GO:0046577">
    <property type="term" value="F:long-chain-alcohol oxidase activity"/>
    <property type="evidence" value="ECO:0007669"/>
    <property type="project" value="UniProtKB-EC"/>
</dbReference>
<evidence type="ECO:0000256" key="9">
    <source>
        <dbReference type="ARBA" id="ARBA00022989"/>
    </source>
</evidence>
<keyword evidence="10 12" id="KW-0560">Oxidoreductase</keyword>
<comment type="subcellular location">
    <subcellularLocation>
        <location evidence="3 12">Membrane</location>
    </subcellularLocation>
</comment>
<dbReference type="InterPro" id="IPR036188">
    <property type="entry name" value="FAD/NAD-bd_sf"/>
</dbReference>
<evidence type="ECO:0000256" key="13">
    <source>
        <dbReference type="PIRSR" id="PIRSR028937-1"/>
    </source>
</evidence>
<evidence type="ECO:0000256" key="2">
    <source>
        <dbReference type="ARBA" id="ARBA00003842"/>
    </source>
</evidence>
<comment type="function">
    <text evidence="2 12">Long-chain fatty alcohol oxidase involved in the omega-oxidation pathway of lipid degradation.</text>
</comment>
<evidence type="ECO:0000256" key="12">
    <source>
        <dbReference type="PIRNR" id="PIRNR028937"/>
    </source>
</evidence>
<dbReference type="PIRSF" id="PIRSF028937">
    <property type="entry name" value="Lg_Ch_AO"/>
    <property type="match status" value="1"/>
</dbReference>
<comment type="similarity">
    <text evidence="4 12">Belongs to the GMC oxidoreductase family.</text>
</comment>
<dbReference type="SUPFAM" id="SSF51905">
    <property type="entry name" value="FAD/NAD(P)-binding domain"/>
    <property type="match status" value="1"/>
</dbReference>
<evidence type="ECO:0000256" key="10">
    <source>
        <dbReference type="ARBA" id="ARBA00023002"/>
    </source>
</evidence>
<evidence type="ECO:0000256" key="8">
    <source>
        <dbReference type="ARBA" id="ARBA00022827"/>
    </source>
</evidence>
<evidence type="ECO:0000259" key="18">
    <source>
        <dbReference type="Pfam" id="PF05199"/>
    </source>
</evidence>
<evidence type="ECO:0000256" key="11">
    <source>
        <dbReference type="ARBA" id="ARBA00023136"/>
    </source>
</evidence>
<feature type="binding site" evidence="14">
    <location>
        <begin position="236"/>
        <end position="251"/>
    </location>
    <ligand>
        <name>FAD</name>
        <dbReference type="ChEBI" id="CHEBI:57692"/>
    </ligand>
</feature>
<dbReference type="GO" id="GO:0016020">
    <property type="term" value="C:membrane"/>
    <property type="evidence" value="ECO:0007669"/>
    <property type="project" value="UniProtKB-SubCell"/>
</dbReference>
<dbReference type="InterPro" id="IPR007867">
    <property type="entry name" value="GMC_OxRtase_C"/>
</dbReference>
<accession>A0AAV6HNV2</accession>
<name>A0AAV6HNV2_9ERIC</name>